<evidence type="ECO:0000313" key="3">
    <source>
        <dbReference type="Proteomes" id="UP000005753"/>
    </source>
</evidence>
<keyword evidence="3" id="KW-1185">Reference proteome</keyword>
<dbReference type="eggNOG" id="COG2856">
    <property type="taxonomic scope" value="Bacteria"/>
</dbReference>
<feature type="domain" description="IrrE N-terminal-like" evidence="1">
    <location>
        <begin position="51"/>
        <end position="164"/>
    </location>
</feature>
<sequence length="227" mass="26980">MTSKKPDFKKANVKANELLVIAKDICSFPFKVSSIIKQDEHIQMKNFEYAKQHGIDIEAFGSKSAVLQQKGDKYIIFYNQDEMKERVRFSILHEYGHYSLKHKMNNLGEEEYGRNEVEANCFAAQLLMPEQIINELQNRGARISKEFLMTQFGVSGEAAERRLTTMGKLNHSWRSDEEKFYDETIMFKFDTYMNSVIPKKNANNWYSDEFDRQRERDSWEYDRRTRY</sequence>
<proteinExistence type="predicted"/>
<dbReference type="PANTHER" id="PTHR43236">
    <property type="entry name" value="ANTITOXIN HIGA1"/>
    <property type="match status" value="1"/>
</dbReference>
<reference evidence="2 3" key="2">
    <citation type="submission" date="2012-02" db="EMBL/GenBank/DDBJ databases">
        <title>Improved High-Quality Draft sequence of Eubacterium cellulosolvens 6.</title>
        <authorList>
            <consortium name="US DOE Joint Genome Institute"/>
            <person name="Lucas S."/>
            <person name="Han J."/>
            <person name="Lapidus A."/>
            <person name="Cheng J.-F."/>
            <person name="Goodwin L."/>
            <person name="Pitluck S."/>
            <person name="Peters L."/>
            <person name="Mikhailova N."/>
            <person name="Gu W."/>
            <person name="Detter J.C."/>
            <person name="Han C."/>
            <person name="Tapia R."/>
            <person name="Land M."/>
            <person name="Hauser L."/>
            <person name="Kyrpides N."/>
            <person name="Ivanova N."/>
            <person name="Pagani I."/>
            <person name="Johnson E."/>
            <person name="Mukhopadhyay B."/>
            <person name="Anderson I."/>
            <person name="Woyke T."/>
        </authorList>
    </citation>
    <scope>NUCLEOTIDE SEQUENCE [LARGE SCALE GENOMIC DNA]</scope>
    <source>
        <strain evidence="2 3">6</strain>
    </source>
</reference>
<reference evidence="2 3" key="1">
    <citation type="submission" date="2010-08" db="EMBL/GenBank/DDBJ databases">
        <authorList>
            <consortium name="US DOE Joint Genome Institute (JGI-PGF)"/>
            <person name="Lucas S."/>
            <person name="Copeland A."/>
            <person name="Lapidus A."/>
            <person name="Cheng J.-F."/>
            <person name="Bruce D."/>
            <person name="Goodwin L."/>
            <person name="Pitluck S."/>
            <person name="Land M.L."/>
            <person name="Hauser L."/>
            <person name="Chang Y.-J."/>
            <person name="Anderson I.J."/>
            <person name="Johnson E."/>
            <person name="Mulhopadhyay B."/>
            <person name="Kyrpides N."/>
            <person name="Woyke T.J."/>
        </authorList>
    </citation>
    <scope>NUCLEOTIDE SEQUENCE [LARGE SCALE GENOMIC DNA]</scope>
    <source>
        <strain evidence="2 3">6</strain>
    </source>
</reference>
<name>I5AUD5_EUBC6</name>
<organism evidence="2 3">
    <name type="scientific">Eubacterium cellulosolvens (strain ATCC 43171 / JCM 9499 / 6)</name>
    <name type="common">Cillobacterium cellulosolvens</name>
    <dbReference type="NCBI Taxonomy" id="633697"/>
    <lineage>
        <taxon>Bacteria</taxon>
        <taxon>Bacillati</taxon>
        <taxon>Bacillota</taxon>
        <taxon>Clostridia</taxon>
        <taxon>Eubacteriales</taxon>
        <taxon>Eubacteriaceae</taxon>
        <taxon>Eubacterium</taxon>
    </lineage>
</organism>
<dbReference type="InterPro" id="IPR010359">
    <property type="entry name" value="IrrE_HExxH"/>
</dbReference>
<dbReference type="PANTHER" id="PTHR43236:SF2">
    <property type="entry name" value="BLL0069 PROTEIN"/>
    <property type="match status" value="1"/>
</dbReference>
<dbReference type="Gene3D" id="1.10.10.2910">
    <property type="match status" value="1"/>
</dbReference>
<dbReference type="EMBL" id="CM001487">
    <property type="protein sequence ID" value="EIM57408.1"/>
    <property type="molecule type" value="Genomic_DNA"/>
</dbReference>
<dbReference type="Pfam" id="PF06114">
    <property type="entry name" value="Peptidase_M78"/>
    <property type="match status" value="1"/>
</dbReference>
<gene>
    <name evidence="2" type="ORF">EubceDRAFT1_1619</name>
</gene>
<accession>I5AUD5</accession>
<evidence type="ECO:0000313" key="2">
    <source>
        <dbReference type="EMBL" id="EIM57408.1"/>
    </source>
</evidence>
<dbReference type="InterPro" id="IPR052345">
    <property type="entry name" value="Rad_response_metalloprotease"/>
</dbReference>
<dbReference type="AlphaFoldDB" id="I5AUD5"/>
<protein>
    <submittedName>
        <fullName evidence="2">Putative Zn peptidase</fullName>
    </submittedName>
</protein>
<evidence type="ECO:0000259" key="1">
    <source>
        <dbReference type="Pfam" id="PF06114"/>
    </source>
</evidence>
<dbReference type="Proteomes" id="UP000005753">
    <property type="component" value="Chromosome"/>
</dbReference>
<dbReference type="STRING" id="633697.EubceDRAFT1_1619"/>
<dbReference type="HOGENOM" id="CLU_1218288_0_0_9"/>